<gene>
    <name evidence="2" type="ORF">GWR21_29885</name>
</gene>
<dbReference type="SUPFAM" id="SSF158745">
    <property type="entry name" value="LanC-like"/>
    <property type="match status" value="1"/>
</dbReference>
<dbReference type="GO" id="GO:0005886">
    <property type="term" value="C:plasma membrane"/>
    <property type="evidence" value="ECO:0007669"/>
    <property type="project" value="TreeGrafter"/>
</dbReference>
<dbReference type="Pfam" id="PF05147">
    <property type="entry name" value="LANC_like"/>
    <property type="match status" value="1"/>
</dbReference>
<accession>A0A6B9ZME9</accession>
<dbReference type="PRINTS" id="PR01950">
    <property type="entry name" value="LANCSUPER"/>
</dbReference>
<dbReference type="GO" id="GO:0046872">
    <property type="term" value="F:metal ion binding"/>
    <property type="evidence" value="ECO:0007669"/>
    <property type="project" value="UniProtKB-KW"/>
</dbReference>
<evidence type="ECO:0000256" key="1">
    <source>
        <dbReference type="PIRSR" id="PIRSR607822-1"/>
    </source>
</evidence>
<dbReference type="PANTHER" id="PTHR12736">
    <property type="entry name" value="LANC-LIKE PROTEIN"/>
    <property type="match status" value="1"/>
</dbReference>
<dbReference type="AlphaFoldDB" id="A0A6B9ZME9"/>
<reference evidence="2 3" key="1">
    <citation type="submission" date="2020-01" db="EMBL/GenBank/DDBJ databases">
        <title>Complete genome sequence of Chitinophaga sp. H33E-04 isolated from quinoa roots.</title>
        <authorList>
            <person name="Weon H.-Y."/>
            <person name="Lee S.A."/>
        </authorList>
    </citation>
    <scope>NUCLEOTIDE SEQUENCE [LARGE SCALE GENOMIC DNA]</scope>
    <source>
        <strain evidence="2 3">H33E-04</strain>
    </source>
</reference>
<dbReference type="KEGG" id="chih:GWR21_29885"/>
<name>A0A6B9ZME9_9BACT</name>
<dbReference type="Gene3D" id="1.50.10.10">
    <property type="match status" value="1"/>
</dbReference>
<dbReference type="PRINTS" id="PR01955">
    <property type="entry name" value="LANCFRANKIA"/>
</dbReference>
<dbReference type="GO" id="GO:0005975">
    <property type="term" value="P:carbohydrate metabolic process"/>
    <property type="evidence" value="ECO:0007669"/>
    <property type="project" value="InterPro"/>
</dbReference>
<dbReference type="SMART" id="SM01260">
    <property type="entry name" value="LANC_like"/>
    <property type="match status" value="1"/>
</dbReference>
<evidence type="ECO:0000313" key="3">
    <source>
        <dbReference type="Proteomes" id="UP000476411"/>
    </source>
</evidence>
<dbReference type="InterPro" id="IPR007822">
    <property type="entry name" value="LANC-like"/>
</dbReference>
<dbReference type="InterPro" id="IPR012341">
    <property type="entry name" value="6hp_glycosidase-like_sf"/>
</dbReference>
<keyword evidence="3" id="KW-1185">Reference proteome</keyword>
<keyword evidence="1" id="KW-0479">Metal-binding</keyword>
<dbReference type="GO" id="GO:0031179">
    <property type="term" value="P:peptide modification"/>
    <property type="evidence" value="ECO:0007669"/>
    <property type="project" value="InterPro"/>
</dbReference>
<feature type="binding site" evidence="1">
    <location>
        <position position="323"/>
    </location>
    <ligand>
        <name>Zn(2+)</name>
        <dbReference type="ChEBI" id="CHEBI:29105"/>
    </ligand>
</feature>
<evidence type="ECO:0008006" key="4">
    <source>
        <dbReference type="Google" id="ProtNLM"/>
    </source>
</evidence>
<proteinExistence type="predicted"/>
<protein>
    <recommendedName>
        <fullName evidence="4">Lanthionine synthetase</fullName>
    </recommendedName>
</protein>
<sequence length="613" mass="68992">MSMQEDKQVILQGLYELAARLLPVMDKQQMIYDLGQPGVSVDLFNGKAGVILFYLRLAEYDPAYLQVALSAADVLLSHPAILQQQYFTLYTGATGLLYLCIVLYEATAYEQYLERAHELAAAFEYGILNQVIQDDLISGHAGNLLVLTRLYSYKRKAGLLSLIQRLADRLVAHARIASQGLRWGHLKRSYDCLTGMSHGASGIGHALLQVSAYFGDEELLSLALQAWAYEMTYYDPDRRNWLDLRLTSTHLQEADVVHWRLEDFRKYISDVNAWAHGAAGAGLARLHAWKVTGDPNFAEECEQAITRCLDDLVTLKRGDFTLCSGYAGVAMFVLEAATSLNRPSLREAAQQLAVNAIKYYGEHRTYNSYISNADSDPGLFSGLAGVGYLFASVLLPDRREHITAPLIGIQRNDQPLYAPGELRRRLFDRYYARTLAKLVDRSLKIDMDIHSLEQLLKTLGGEDDTFTYEYSLTQVWKTHRGSWAYTQRAMILAGINDQLRRETDIVLLDTVFEIVQGVEVCTTAQPMHPVGEEDKADTEGYYYIHYAHPQGVNTFPVSRFTVVLLTAIGYSLPLGQLVRDMLHPKTDVSIALLQQIVLAQIRRLLQEGFITKQ</sequence>
<dbReference type="EMBL" id="CP048113">
    <property type="protein sequence ID" value="QHS63640.1"/>
    <property type="molecule type" value="Genomic_DNA"/>
</dbReference>
<organism evidence="2 3">
    <name type="scientific">Chitinophaga agri</name>
    <dbReference type="NCBI Taxonomy" id="2703787"/>
    <lineage>
        <taxon>Bacteria</taxon>
        <taxon>Pseudomonadati</taxon>
        <taxon>Bacteroidota</taxon>
        <taxon>Chitinophagia</taxon>
        <taxon>Chitinophagales</taxon>
        <taxon>Chitinophagaceae</taxon>
        <taxon>Chitinophaga</taxon>
    </lineage>
</organism>
<dbReference type="RefSeq" id="WP_162335356.1">
    <property type="nucleotide sequence ID" value="NZ_CP048113.1"/>
</dbReference>
<dbReference type="PANTHER" id="PTHR12736:SF21">
    <property type="entry name" value="LANC-LIKE PROTEIN 2"/>
    <property type="match status" value="1"/>
</dbReference>
<keyword evidence="1" id="KW-0862">Zinc</keyword>
<evidence type="ECO:0000313" key="2">
    <source>
        <dbReference type="EMBL" id="QHS63640.1"/>
    </source>
</evidence>
<dbReference type="Proteomes" id="UP000476411">
    <property type="component" value="Chromosome"/>
</dbReference>